<dbReference type="InterPro" id="IPR039865">
    <property type="entry name" value="PPP2R3C"/>
</dbReference>
<dbReference type="GO" id="GO:0000226">
    <property type="term" value="P:microtubule cytoskeleton organization"/>
    <property type="evidence" value="ECO:0007669"/>
    <property type="project" value="TreeGrafter"/>
</dbReference>
<dbReference type="Gene3D" id="1.10.238.10">
    <property type="entry name" value="EF-hand"/>
    <property type="match status" value="1"/>
</dbReference>
<keyword evidence="7" id="KW-1185">Reference proteome</keyword>
<keyword evidence="3" id="KW-0106">Calcium</keyword>
<dbReference type="OrthoDB" id="10265007at2759"/>
<dbReference type="Proteomes" id="UP000179807">
    <property type="component" value="Unassembled WGS sequence"/>
</dbReference>
<dbReference type="EMBL" id="MLAK01001476">
    <property type="protein sequence ID" value="OHS92702.1"/>
    <property type="molecule type" value="Genomic_DNA"/>
</dbReference>
<reference evidence="6" key="1">
    <citation type="submission" date="2016-10" db="EMBL/GenBank/DDBJ databases">
        <authorList>
            <person name="Benchimol M."/>
            <person name="Almeida L.G."/>
            <person name="Vasconcelos A.T."/>
            <person name="Perreira-Neves A."/>
            <person name="Rosa I.A."/>
            <person name="Tasca T."/>
            <person name="Bogo M.R."/>
            <person name="de Souza W."/>
        </authorList>
    </citation>
    <scope>NUCLEOTIDE SEQUENCE [LARGE SCALE GENOMIC DNA]</scope>
    <source>
        <strain evidence="6">K</strain>
    </source>
</reference>
<dbReference type="GO" id="GO:0005819">
    <property type="term" value="C:spindle"/>
    <property type="evidence" value="ECO:0007669"/>
    <property type="project" value="TreeGrafter"/>
</dbReference>
<evidence type="ECO:0000256" key="1">
    <source>
        <dbReference type="ARBA" id="ARBA00004496"/>
    </source>
</evidence>
<dbReference type="PANTHER" id="PTHR12085:SF3">
    <property type="entry name" value="SERINE_THREONINE-PROTEIN PHOSPHATASE 2A REGULATORY SUBUNIT B'' SUBUNIT GAMMA"/>
    <property type="match status" value="1"/>
</dbReference>
<feature type="domain" description="EF-hand" evidence="5">
    <location>
        <begin position="344"/>
        <end position="379"/>
    </location>
</feature>
<dbReference type="PROSITE" id="PS00018">
    <property type="entry name" value="EF_HAND_1"/>
    <property type="match status" value="1"/>
</dbReference>
<proteinExistence type="predicted"/>
<feature type="region of interest" description="Disordered" evidence="4">
    <location>
        <begin position="435"/>
        <end position="457"/>
    </location>
</feature>
<dbReference type="GO" id="GO:0030865">
    <property type="term" value="P:cortical cytoskeleton organization"/>
    <property type="evidence" value="ECO:0007669"/>
    <property type="project" value="TreeGrafter"/>
</dbReference>
<dbReference type="GeneID" id="94848217"/>
<feature type="region of interest" description="Disordered" evidence="4">
    <location>
        <begin position="37"/>
        <end position="61"/>
    </location>
</feature>
<evidence type="ECO:0000259" key="5">
    <source>
        <dbReference type="PROSITE" id="PS50222"/>
    </source>
</evidence>
<evidence type="ECO:0000313" key="7">
    <source>
        <dbReference type="Proteomes" id="UP000179807"/>
    </source>
</evidence>
<feature type="compositionally biased region" description="Polar residues" evidence="4">
    <location>
        <begin position="37"/>
        <end position="50"/>
    </location>
</feature>
<comment type="subcellular location">
    <subcellularLocation>
        <location evidence="1">Cytoplasm</location>
    </subcellularLocation>
</comment>
<evidence type="ECO:0000256" key="2">
    <source>
        <dbReference type="ARBA" id="ARBA00022490"/>
    </source>
</evidence>
<dbReference type="InterPro" id="IPR018247">
    <property type="entry name" value="EF_Hand_1_Ca_BS"/>
</dbReference>
<accession>A0A1J4IZ63</accession>
<dbReference type="InterPro" id="IPR011992">
    <property type="entry name" value="EF-hand-dom_pair"/>
</dbReference>
<feature type="compositionally biased region" description="Basic and acidic residues" evidence="4">
    <location>
        <begin position="51"/>
        <end position="61"/>
    </location>
</feature>
<dbReference type="GO" id="GO:0035303">
    <property type="term" value="P:regulation of dephosphorylation"/>
    <property type="evidence" value="ECO:0007669"/>
    <property type="project" value="InterPro"/>
</dbReference>
<dbReference type="RefSeq" id="XP_068345839.1">
    <property type="nucleotide sequence ID" value="XM_068513513.1"/>
</dbReference>
<comment type="caution">
    <text evidence="6">The sequence shown here is derived from an EMBL/GenBank/DDBJ whole genome shotgun (WGS) entry which is preliminary data.</text>
</comment>
<keyword evidence="2" id="KW-0963">Cytoplasm</keyword>
<organism evidence="6 7">
    <name type="scientific">Tritrichomonas foetus</name>
    <dbReference type="NCBI Taxonomy" id="1144522"/>
    <lineage>
        <taxon>Eukaryota</taxon>
        <taxon>Metamonada</taxon>
        <taxon>Parabasalia</taxon>
        <taxon>Tritrichomonadida</taxon>
        <taxon>Tritrichomonadidae</taxon>
        <taxon>Tritrichomonas</taxon>
    </lineage>
</organism>
<dbReference type="GO" id="GO:0005737">
    <property type="term" value="C:cytoplasm"/>
    <property type="evidence" value="ECO:0007669"/>
    <property type="project" value="UniProtKB-SubCell"/>
</dbReference>
<dbReference type="AlphaFoldDB" id="A0A1J4IZ63"/>
<dbReference type="VEuPathDB" id="TrichDB:TRFO_40976"/>
<dbReference type="SUPFAM" id="SSF47473">
    <property type="entry name" value="EF-hand"/>
    <property type="match status" value="1"/>
</dbReference>
<dbReference type="PANTHER" id="PTHR12085">
    <property type="entry name" value="SERINE/THREONINE-PROTEIN PHOSPHATASE 2A REGULATORY SUBUNIT B'' SUBUNIT GAMMA"/>
    <property type="match status" value="1"/>
</dbReference>
<dbReference type="PROSITE" id="PS50222">
    <property type="entry name" value="EF_HAND_2"/>
    <property type="match status" value="1"/>
</dbReference>
<gene>
    <name evidence="6" type="ORF">TRFO_40976</name>
</gene>
<evidence type="ECO:0000256" key="3">
    <source>
        <dbReference type="ARBA" id="ARBA00022837"/>
    </source>
</evidence>
<name>A0A1J4IZ63_9EUKA</name>
<evidence type="ECO:0000313" key="6">
    <source>
        <dbReference type="EMBL" id="OHS92702.1"/>
    </source>
</evidence>
<protein>
    <submittedName>
        <fullName evidence="6">EF hand family protein</fullName>
    </submittedName>
</protein>
<sequence length="457" mass="53909">MKSLLDSKYRNRISFLTEKVRQMGYEEMANEMQNITQQPKIAKNSNSNPRNDAKNGTKEDAKNYAQQQTVPFFYDNVAPQIDKNNPFLINFLKSRYFSFRERTNIQMSSINDIIAEIGIENFEYDQKKFDKISKIFGEPRNRIFLPVVLENFVNDANQFETDKYIDFVKCIIKVQLALFMIYTTDLIIEKGISESHLCEFVRQYAATIRKLSPLQEDLDWYMQFYEQAVTSRFLFQISSINDTKVDIKALVTSVIFFQFINLDSISKRDIRPFTIKNTTKTYNMFIDLDTIGLGYLNAKSIKKFDGYHFTNAFTKRVFEIMPTFEQNMDFALFLKLVYPLKDMRTSQATHFFFRVLDLDGDGVISRPDINYFYKAMVKESNIKNHDYDSFLAKLLDIVGCQTEFVSEDDLLDSDNQDLFFKLLIDIKTFNDWEQQNEDEDIELNEEEEEEDQNDDQE</sequence>
<dbReference type="InterPro" id="IPR002048">
    <property type="entry name" value="EF_hand_dom"/>
</dbReference>
<evidence type="ECO:0000256" key="4">
    <source>
        <dbReference type="SAM" id="MobiDB-lite"/>
    </source>
</evidence>
<dbReference type="GO" id="GO:0005509">
    <property type="term" value="F:calcium ion binding"/>
    <property type="evidence" value="ECO:0007669"/>
    <property type="project" value="InterPro"/>
</dbReference>